<dbReference type="InterPro" id="IPR015424">
    <property type="entry name" value="PyrdxlP-dep_Trfase"/>
</dbReference>
<dbReference type="EMBL" id="SGXD01000001">
    <property type="protein sequence ID" value="RZS91357.1"/>
    <property type="molecule type" value="Genomic_DNA"/>
</dbReference>
<proteinExistence type="inferred from homology"/>
<dbReference type="InterPro" id="IPR015421">
    <property type="entry name" value="PyrdxlP-dep_Trfase_major"/>
</dbReference>
<dbReference type="Pfam" id="PF00392">
    <property type="entry name" value="GntR"/>
    <property type="match status" value="1"/>
</dbReference>
<dbReference type="PANTHER" id="PTHR46577:SF1">
    <property type="entry name" value="HTH-TYPE TRANSCRIPTIONAL REGULATORY PROTEIN GABR"/>
    <property type="match status" value="1"/>
</dbReference>
<name>A0A4Q7NVY1_9ACTN</name>
<dbReference type="Gene3D" id="3.40.640.10">
    <property type="entry name" value="Type I PLP-dependent aspartate aminotransferase-like (Major domain)"/>
    <property type="match status" value="1"/>
</dbReference>
<dbReference type="InterPro" id="IPR051446">
    <property type="entry name" value="HTH_trans_reg/aminotransferase"/>
</dbReference>
<dbReference type="AlphaFoldDB" id="A0A4Q7NVY1"/>
<feature type="domain" description="HTH gntR-type" evidence="6">
    <location>
        <begin position="26"/>
        <end position="94"/>
    </location>
</feature>
<evidence type="ECO:0000256" key="5">
    <source>
        <dbReference type="ARBA" id="ARBA00023163"/>
    </source>
</evidence>
<organism evidence="7 8">
    <name type="scientific">Motilibacter rhizosphaerae</name>
    <dbReference type="NCBI Taxonomy" id="598652"/>
    <lineage>
        <taxon>Bacteria</taxon>
        <taxon>Bacillati</taxon>
        <taxon>Actinomycetota</taxon>
        <taxon>Actinomycetes</taxon>
        <taxon>Motilibacterales</taxon>
        <taxon>Motilibacteraceae</taxon>
        <taxon>Motilibacter</taxon>
    </lineage>
</organism>
<dbReference type="PANTHER" id="PTHR46577">
    <property type="entry name" value="HTH-TYPE TRANSCRIPTIONAL REGULATORY PROTEIN GABR"/>
    <property type="match status" value="1"/>
</dbReference>
<keyword evidence="8" id="KW-1185">Reference proteome</keyword>
<dbReference type="PROSITE" id="PS50949">
    <property type="entry name" value="HTH_GNTR"/>
    <property type="match status" value="1"/>
</dbReference>
<dbReference type="InterPro" id="IPR004839">
    <property type="entry name" value="Aminotransferase_I/II_large"/>
</dbReference>
<dbReference type="GO" id="GO:0003677">
    <property type="term" value="F:DNA binding"/>
    <property type="evidence" value="ECO:0007669"/>
    <property type="project" value="UniProtKB-KW"/>
</dbReference>
<keyword evidence="2" id="KW-0663">Pyridoxal phosphate</keyword>
<dbReference type="Proteomes" id="UP000293638">
    <property type="component" value="Unassembled WGS sequence"/>
</dbReference>
<comment type="caution">
    <text evidence="7">The sequence shown here is derived from an EMBL/GenBank/DDBJ whole genome shotgun (WGS) entry which is preliminary data.</text>
</comment>
<keyword evidence="3" id="KW-0805">Transcription regulation</keyword>
<dbReference type="InterPro" id="IPR036390">
    <property type="entry name" value="WH_DNA-bd_sf"/>
</dbReference>
<keyword evidence="5" id="KW-0804">Transcription</keyword>
<gene>
    <name evidence="7" type="ORF">EV189_0596</name>
</gene>
<dbReference type="Pfam" id="PF00155">
    <property type="entry name" value="Aminotran_1_2"/>
    <property type="match status" value="1"/>
</dbReference>
<evidence type="ECO:0000256" key="1">
    <source>
        <dbReference type="ARBA" id="ARBA00005384"/>
    </source>
</evidence>
<evidence type="ECO:0000256" key="3">
    <source>
        <dbReference type="ARBA" id="ARBA00023015"/>
    </source>
</evidence>
<dbReference type="InterPro" id="IPR000524">
    <property type="entry name" value="Tscrpt_reg_HTH_GntR"/>
</dbReference>
<dbReference type="SUPFAM" id="SSF46785">
    <property type="entry name" value="Winged helix' DNA-binding domain"/>
    <property type="match status" value="1"/>
</dbReference>
<dbReference type="OrthoDB" id="199743at2"/>
<evidence type="ECO:0000256" key="2">
    <source>
        <dbReference type="ARBA" id="ARBA00022898"/>
    </source>
</evidence>
<accession>A0A4Q7NVY1</accession>
<dbReference type="InterPro" id="IPR036388">
    <property type="entry name" value="WH-like_DNA-bd_sf"/>
</dbReference>
<dbReference type="CDD" id="cd07377">
    <property type="entry name" value="WHTH_GntR"/>
    <property type="match status" value="1"/>
</dbReference>
<dbReference type="InterPro" id="IPR015422">
    <property type="entry name" value="PyrdxlP-dep_Trfase_small"/>
</dbReference>
<evidence type="ECO:0000313" key="8">
    <source>
        <dbReference type="Proteomes" id="UP000293638"/>
    </source>
</evidence>
<evidence type="ECO:0000256" key="4">
    <source>
        <dbReference type="ARBA" id="ARBA00023125"/>
    </source>
</evidence>
<dbReference type="Gene3D" id="3.90.1150.10">
    <property type="entry name" value="Aspartate Aminotransferase, domain 1"/>
    <property type="match status" value="1"/>
</dbReference>
<dbReference type="RefSeq" id="WP_130491436.1">
    <property type="nucleotide sequence ID" value="NZ_SGXD01000001.1"/>
</dbReference>
<evidence type="ECO:0000259" key="6">
    <source>
        <dbReference type="PROSITE" id="PS50949"/>
    </source>
</evidence>
<dbReference type="Gene3D" id="1.10.10.10">
    <property type="entry name" value="Winged helix-like DNA-binding domain superfamily/Winged helix DNA-binding domain"/>
    <property type="match status" value="1"/>
</dbReference>
<comment type="similarity">
    <text evidence="1">In the C-terminal section; belongs to the class-I pyridoxal-phosphate-dependent aminotransferase family.</text>
</comment>
<dbReference type="SMART" id="SM00345">
    <property type="entry name" value="HTH_GNTR"/>
    <property type="match status" value="1"/>
</dbReference>
<dbReference type="GO" id="GO:0030170">
    <property type="term" value="F:pyridoxal phosphate binding"/>
    <property type="evidence" value="ECO:0007669"/>
    <property type="project" value="InterPro"/>
</dbReference>
<evidence type="ECO:0000313" key="7">
    <source>
        <dbReference type="EMBL" id="RZS91357.1"/>
    </source>
</evidence>
<dbReference type="CDD" id="cd00609">
    <property type="entry name" value="AAT_like"/>
    <property type="match status" value="1"/>
</dbReference>
<keyword evidence="4" id="KW-0238">DNA-binding</keyword>
<dbReference type="SUPFAM" id="SSF53383">
    <property type="entry name" value="PLP-dependent transferases"/>
    <property type="match status" value="1"/>
</dbReference>
<reference evidence="7 8" key="1">
    <citation type="submission" date="2019-02" db="EMBL/GenBank/DDBJ databases">
        <title>Genomic Encyclopedia of Type Strains, Phase IV (KMG-IV): sequencing the most valuable type-strain genomes for metagenomic binning, comparative biology and taxonomic classification.</title>
        <authorList>
            <person name="Goeker M."/>
        </authorList>
    </citation>
    <scope>NUCLEOTIDE SEQUENCE [LARGE SCALE GENOMIC DNA]</scope>
    <source>
        <strain evidence="7 8">DSM 45622</strain>
    </source>
</reference>
<protein>
    <submittedName>
        <fullName evidence="7">GntR family transcriptional regulator</fullName>
    </submittedName>
</protein>
<dbReference type="GO" id="GO:0003700">
    <property type="term" value="F:DNA-binding transcription factor activity"/>
    <property type="evidence" value="ECO:0007669"/>
    <property type="project" value="InterPro"/>
</dbReference>
<sequence length="486" mass="50842">MMRSVPAARLVVLLGDWRAEHGLARRPLAERLGAGLRALVLDGRLPVGVRLPAERDLATALGVSRGVAAAAYDGLRDAGLLQRRVGAGSFTALPEDAVVPAGGWGPRIGGEGDVVDLTMATMAAPVGAVLEATRWAADALPAQLGGTGYDLLGLLELRVAVAERYAAAGVPTTPDQVLITTGGQAAVDLVARTLLAPGDAALLESPAYPNAIDALRTARARLQPVPVDQEEGWDAGLLVDALRRGPRLAYLVPDFQNPTGCVMPAETRQRVLDMARRAGSLLVVDEALIDVALEGERPDHTAALASGAAGGSLLTIGSLSKPVWGGLRVGWVRADPTLVRRIADVRAASDMGPPVLGQLVAVHLLRILDDVLAERRTVLRAQRDALVAALAAHLPEWRVRPPRGGMSLWISLDVPASTALAAAAPDRGLRLAAGPRFGLDGSFDRFLRLPFTHPEPVLVDAVERLAALWPAVAGRGTAGTPPRVLV</sequence>